<dbReference type="InterPro" id="IPR021449">
    <property type="entry name" value="DUF3099"/>
</dbReference>
<keyword evidence="2" id="KW-1133">Transmembrane helix</keyword>
<keyword evidence="4" id="KW-1185">Reference proteome</keyword>
<feature type="transmembrane region" description="Helical" evidence="2">
    <location>
        <begin position="54"/>
        <end position="77"/>
    </location>
</feature>
<sequence length="153" mass="15858">MPRITTAPVGQRKHQQQQIGRYLVSMAVRTGCFIGALLAWQLGVRGGEGTSRTVALVLVWLLLAGAVVLPYVAVLAANAGRETVKPTTTAYVPPTPVQIPAATGPVVADEPLVGTVTDPSQGPPPDGDDDDHGGPDVGPLDDDPSPRRAASRP</sequence>
<dbReference type="AlphaFoldDB" id="A0A3N1HSM8"/>
<feature type="transmembrane region" description="Helical" evidence="2">
    <location>
        <begin position="21"/>
        <end position="42"/>
    </location>
</feature>
<protein>
    <submittedName>
        <fullName evidence="3">Uncharacterized protein</fullName>
    </submittedName>
</protein>
<dbReference type="OrthoDB" id="4229919at2"/>
<dbReference type="Proteomes" id="UP000276232">
    <property type="component" value="Unassembled WGS sequence"/>
</dbReference>
<feature type="region of interest" description="Disordered" evidence="1">
    <location>
        <begin position="96"/>
        <end position="153"/>
    </location>
</feature>
<dbReference type="Pfam" id="PF11298">
    <property type="entry name" value="DUF3099"/>
    <property type="match status" value="1"/>
</dbReference>
<evidence type="ECO:0000313" key="4">
    <source>
        <dbReference type="Proteomes" id="UP000276232"/>
    </source>
</evidence>
<reference evidence="3 4" key="1">
    <citation type="journal article" date="2015" name="Stand. Genomic Sci.">
        <title>Genomic Encyclopedia of Bacterial and Archaeal Type Strains, Phase III: the genomes of soil and plant-associated and newly described type strains.</title>
        <authorList>
            <person name="Whitman W.B."/>
            <person name="Woyke T."/>
            <person name="Klenk H.P."/>
            <person name="Zhou Y."/>
            <person name="Lilburn T.G."/>
            <person name="Beck B.J."/>
            <person name="De Vos P."/>
            <person name="Vandamme P."/>
            <person name="Eisen J.A."/>
            <person name="Garrity G."/>
            <person name="Hugenholtz P."/>
            <person name="Kyrpides N.C."/>
        </authorList>
    </citation>
    <scope>NUCLEOTIDE SEQUENCE [LARGE SCALE GENOMIC DNA]</scope>
    <source>
        <strain evidence="3 4">CECT 7306</strain>
    </source>
</reference>
<gene>
    <name evidence="3" type="ORF">EDC03_0071</name>
</gene>
<name>A0A3N1HSM8_9ACTN</name>
<comment type="caution">
    <text evidence="3">The sequence shown here is derived from an EMBL/GenBank/DDBJ whole genome shotgun (WGS) entry which is preliminary data.</text>
</comment>
<evidence type="ECO:0000256" key="2">
    <source>
        <dbReference type="SAM" id="Phobius"/>
    </source>
</evidence>
<evidence type="ECO:0000313" key="3">
    <source>
        <dbReference type="EMBL" id="ROP45469.1"/>
    </source>
</evidence>
<keyword evidence="2" id="KW-0812">Transmembrane</keyword>
<dbReference type="InParanoid" id="A0A3N1HSM8"/>
<keyword evidence="2" id="KW-0472">Membrane</keyword>
<evidence type="ECO:0000256" key="1">
    <source>
        <dbReference type="SAM" id="MobiDB-lite"/>
    </source>
</evidence>
<organism evidence="3 4">
    <name type="scientific">Pseudokineococcus lusitanus</name>
    <dbReference type="NCBI Taxonomy" id="763993"/>
    <lineage>
        <taxon>Bacteria</taxon>
        <taxon>Bacillati</taxon>
        <taxon>Actinomycetota</taxon>
        <taxon>Actinomycetes</taxon>
        <taxon>Kineosporiales</taxon>
        <taxon>Kineosporiaceae</taxon>
        <taxon>Pseudokineococcus</taxon>
    </lineage>
</organism>
<dbReference type="EMBL" id="RJKN01000001">
    <property type="protein sequence ID" value="ROP45469.1"/>
    <property type="molecule type" value="Genomic_DNA"/>
</dbReference>
<accession>A0A3N1HSM8</accession>
<proteinExistence type="predicted"/>